<evidence type="ECO:0000313" key="2">
    <source>
        <dbReference type="Proteomes" id="UP000289411"/>
    </source>
</evidence>
<reference evidence="1 2" key="2">
    <citation type="submission" date="2019-02" db="EMBL/GenBank/DDBJ databases">
        <title>'Lichenibacterium ramalinii' gen. nov. sp. nov., 'Lichenibacterium minor' gen. nov. sp. nov.</title>
        <authorList>
            <person name="Pankratov T."/>
        </authorList>
    </citation>
    <scope>NUCLEOTIDE SEQUENCE [LARGE SCALE GENOMIC DNA]</scope>
    <source>
        <strain evidence="1 2">RmlP001</strain>
    </source>
</reference>
<name>A0A4Q2R8R6_9HYPH</name>
<protein>
    <submittedName>
        <fullName evidence="1">Uncharacterized protein</fullName>
    </submittedName>
</protein>
<dbReference type="EMBL" id="QYBC01000026">
    <property type="protein sequence ID" value="RYB01894.1"/>
    <property type="molecule type" value="Genomic_DNA"/>
</dbReference>
<dbReference type="AlphaFoldDB" id="A0A4Q2R8R6"/>
<organism evidence="1 2">
    <name type="scientific">Lichenibacterium ramalinae</name>
    <dbReference type="NCBI Taxonomy" id="2316527"/>
    <lineage>
        <taxon>Bacteria</taxon>
        <taxon>Pseudomonadati</taxon>
        <taxon>Pseudomonadota</taxon>
        <taxon>Alphaproteobacteria</taxon>
        <taxon>Hyphomicrobiales</taxon>
        <taxon>Lichenihabitantaceae</taxon>
        <taxon>Lichenibacterium</taxon>
    </lineage>
</organism>
<accession>A0A4Q2R8R6</accession>
<sequence length="165" mass="18170">MFLREVGPSPIVEDEMQDDMRLTLPASGPEPKGAPAEVRVMLWDDGSEGGRGRCYVSLYAEPGHPLVIDPRDYVPKAQPEDERVMIRAVSPGWPGPDDDSDTWVLNPNATGHRAPFFAGDLVVEASGYRGIHQVVAVSVDPDAPTHRRLRLTVRRTDVVVDADEF</sequence>
<reference evidence="1 2" key="1">
    <citation type="submission" date="2018-09" db="EMBL/GenBank/DDBJ databases">
        <authorList>
            <person name="Grouzdev D.S."/>
            <person name="Krutkina M.S."/>
        </authorList>
    </citation>
    <scope>NUCLEOTIDE SEQUENCE [LARGE SCALE GENOMIC DNA]</scope>
    <source>
        <strain evidence="1 2">RmlP001</strain>
    </source>
</reference>
<comment type="caution">
    <text evidence="1">The sequence shown here is derived from an EMBL/GenBank/DDBJ whole genome shotgun (WGS) entry which is preliminary data.</text>
</comment>
<evidence type="ECO:0000313" key="1">
    <source>
        <dbReference type="EMBL" id="RYB01894.1"/>
    </source>
</evidence>
<gene>
    <name evidence="1" type="ORF">D3272_23620</name>
</gene>
<keyword evidence="2" id="KW-1185">Reference proteome</keyword>
<proteinExistence type="predicted"/>
<dbReference type="Proteomes" id="UP000289411">
    <property type="component" value="Unassembled WGS sequence"/>
</dbReference>